<dbReference type="EMBL" id="QBIY01012082">
    <property type="protein sequence ID" value="RXN26963.1"/>
    <property type="molecule type" value="Genomic_DNA"/>
</dbReference>
<evidence type="ECO:0000256" key="7">
    <source>
        <dbReference type="SAM" id="Phobius"/>
    </source>
</evidence>
<feature type="transmembrane region" description="Helical" evidence="7">
    <location>
        <begin position="227"/>
        <end position="245"/>
    </location>
</feature>
<evidence type="ECO:0000256" key="2">
    <source>
        <dbReference type="ARBA" id="ARBA00022692"/>
    </source>
</evidence>
<comment type="subcellular location">
    <subcellularLocation>
        <location evidence="1">Membrane</location>
        <topology evidence="1">Multi-pass membrane protein</topology>
    </subcellularLocation>
</comment>
<feature type="compositionally biased region" description="Basic and acidic residues" evidence="6">
    <location>
        <begin position="980"/>
        <end position="993"/>
    </location>
</feature>
<sequence>MGPSSLKAMEDLNSVTVGPLKRRERQRKRIPEIIKTKLQRNLSCSGTKVKKTLTGFFPVVKWLPKYNVKEYLWGDLMSGLIIGIILIPQAIAYCLLAGLEPIYGLYTSFFANIIYFLMGTSKHVSVGIFSLMSLMVGQVVDREVYLAGFDLNEDSTKSAFGLNSTGEANTTLVNLKIMALNMECGKECYAISIATALTFLAGVYQVLMAVLRLGFVSIYLSAPMLDGFATGASCTILTVQAKYLLGLKIPRHQGYGTVVVTWINIFKNIHKTNFCDLITSAICITVLVAGKEIQDRYKDRLKIPLPTELVVVAVATIVSHFADLNGQFSSSISGAIPTGFVPPKVPSFELMPRVAYDAIPLAVISFAFTVSLSEMFAKKNGYTVKPNQEMIAIGFCNIIPSFFHSFTTSAALAKTMVKDSTGCKTQVSSIVSALVVLLVLLFFAPFFYALQKCVLACIIIVSLRGALRKFLDVPKQWRESKIEAIVWLVTMSSTALISVELGLAIGVVFSLICVVAQTQNPKVSLLGQIEQTNDFEDMEDEALAFSLVTEINHAMARLVDIWDSIGIMEEQRVERMQTVKKHIDELLHSMIMEEEALRHRIKTDVITFQKQLDTLCLELALEPYKLEDNLTVLQMEKNLRCRVESLLKEKNERLRELSDLKKQDEELCVTLCATPYYIPSGSVPSQTQLQELQEHVEKLGKEKVSREKVFSGLREDIRNLMDEMGHEPESSLERESICPDTDIFLLTHDNIKALKLLLSQLELKKESLISARDKLKERATSLWNRLSCPEPEGEAFREAAMSTLSDDIRRWRGYVEHLEELQMAQLEVVIDKVRQELVVLWDKCMLGPEQREPFSVHFCDDHYTEELLALHDTELLRMKAFYEVTQPILEDLEKWKRNWALFQEFERKAADPNRFSNRGGSLLKESKDRAKVQKLLPKLEEELRSHVEAWEKNQGTSFLVQGQRIMDYISSQWEEHRLQKDKEKNERMTKKTETSQFKTPTKRPLGSTYTTPTPNKIRKRTKTTEVSSGPRVPLQEFNSDKKPVPVSYSAFTSELSKKANTDAFLNSTVKDML</sequence>
<dbReference type="Proteomes" id="UP000290572">
    <property type="component" value="Unassembled WGS sequence"/>
</dbReference>
<dbReference type="PROSITE" id="PS01130">
    <property type="entry name" value="SLC26A"/>
    <property type="match status" value="1"/>
</dbReference>
<feature type="region of interest" description="Disordered" evidence="6">
    <location>
        <begin position="980"/>
        <end position="1040"/>
    </location>
</feature>
<dbReference type="GO" id="GO:0016020">
    <property type="term" value="C:membrane"/>
    <property type="evidence" value="ECO:0007669"/>
    <property type="project" value="UniProtKB-SubCell"/>
</dbReference>
<accession>A0A498N437</accession>
<feature type="transmembrane region" description="Helical" evidence="7">
    <location>
        <begin position="303"/>
        <end position="322"/>
    </location>
</feature>
<feature type="transmembrane region" description="Helical" evidence="7">
    <location>
        <begin position="389"/>
        <end position="413"/>
    </location>
</feature>
<dbReference type="Gene3D" id="1.20.58.1520">
    <property type="match status" value="1"/>
</dbReference>
<dbReference type="STRING" id="84645.A0A498N437"/>
<feature type="transmembrane region" description="Helical" evidence="7">
    <location>
        <begin position="358"/>
        <end position="377"/>
    </location>
</feature>
<keyword evidence="3 7" id="KW-1133">Transmembrane helix</keyword>
<organism evidence="9 10">
    <name type="scientific">Labeo rohita</name>
    <name type="common">Indian major carp</name>
    <name type="synonym">Cyprinus rohita</name>
    <dbReference type="NCBI Taxonomy" id="84645"/>
    <lineage>
        <taxon>Eukaryota</taxon>
        <taxon>Metazoa</taxon>
        <taxon>Chordata</taxon>
        <taxon>Craniata</taxon>
        <taxon>Vertebrata</taxon>
        <taxon>Euteleostomi</taxon>
        <taxon>Actinopterygii</taxon>
        <taxon>Neopterygii</taxon>
        <taxon>Teleostei</taxon>
        <taxon>Ostariophysi</taxon>
        <taxon>Cypriniformes</taxon>
        <taxon>Cyprinidae</taxon>
        <taxon>Labeoninae</taxon>
        <taxon>Labeonini</taxon>
        <taxon>Labeo</taxon>
    </lineage>
</organism>
<dbReference type="Pfam" id="PF03999">
    <property type="entry name" value="MAP65_ASE1"/>
    <property type="match status" value="1"/>
</dbReference>
<feature type="domain" description="SLC26A/SulP transporter" evidence="8">
    <location>
        <begin position="72"/>
        <end position="490"/>
    </location>
</feature>
<evidence type="ECO:0000313" key="9">
    <source>
        <dbReference type="EMBL" id="RXN26963.1"/>
    </source>
</evidence>
<keyword evidence="5" id="KW-0175">Coiled coil</keyword>
<dbReference type="InterPro" id="IPR011547">
    <property type="entry name" value="SLC26A/SulP_dom"/>
</dbReference>
<keyword evidence="2 7" id="KW-0812">Transmembrane</keyword>
<evidence type="ECO:0000256" key="6">
    <source>
        <dbReference type="SAM" id="MobiDB-lite"/>
    </source>
</evidence>
<dbReference type="NCBIfam" id="TIGR00815">
    <property type="entry name" value="sulP"/>
    <property type="match status" value="1"/>
</dbReference>
<evidence type="ECO:0000256" key="5">
    <source>
        <dbReference type="SAM" id="Coils"/>
    </source>
</evidence>
<gene>
    <name evidence="9" type="ORF">ROHU_020416</name>
</gene>
<evidence type="ECO:0000259" key="8">
    <source>
        <dbReference type="Pfam" id="PF00916"/>
    </source>
</evidence>
<evidence type="ECO:0000256" key="3">
    <source>
        <dbReference type="ARBA" id="ARBA00022989"/>
    </source>
</evidence>
<dbReference type="AlphaFoldDB" id="A0A498N437"/>
<dbReference type="PANTHER" id="PTHR11814">
    <property type="entry name" value="SULFATE TRANSPORTER"/>
    <property type="match status" value="1"/>
</dbReference>
<feature type="transmembrane region" description="Helical" evidence="7">
    <location>
        <begin position="188"/>
        <end position="207"/>
    </location>
</feature>
<proteinExistence type="predicted"/>
<feature type="transmembrane region" description="Helical" evidence="7">
    <location>
        <begin position="484"/>
        <end position="512"/>
    </location>
</feature>
<dbReference type="InterPro" id="IPR001902">
    <property type="entry name" value="SLC26A/SulP_fam"/>
</dbReference>
<dbReference type="Pfam" id="PF00916">
    <property type="entry name" value="Sulfate_transp"/>
    <property type="match status" value="1"/>
</dbReference>
<name>A0A498N437_LABRO</name>
<dbReference type="InterPro" id="IPR018045">
    <property type="entry name" value="S04_transporter_CS"/>
</dbReference>
<keyword evidence="10" id="KW-1185">Reference proteome</keyword>
<evidence type="ECO:0000256" key="1">
    <source>
        <dbReference type="ARBA" id="ARBA00004141"/>
    </source>
</evidence>
<comment type="caution">
    <text evidence="9">The sequence shown here is derived from an EMBL/GenBank/DDBJ whole genome shotgun (WGS) entry which is preliminary data.</text>
</comment>
<dbReference type="GO" id="GO:0008271">
    <property type="term" value="F:secondary active sulfate transmembrane transporter activity"/>
    <property type="evidence" value="ECO:0007669"/>
    <property type="project" value="InterPro"/>
</dbReference>
<protein>
    <submittedName>
        <fullName evidence="9">Sulfate transporter-like protein</fullName>
    </submittedName>
</protein>
<reference evidence="9 10" key="1">
    <citation type="submission" date="2018-03" db="EMBL/GenBank/DDBJ databases">
        <title>Draft genome sequence of Rohu Carp (Labeo rohita).</title>
        <authorList>
            <person name="Das P."/>
            <person name="Kushwaha B."/>
            <person name="Joshi C.G."/>
            <person name="Kumar D."/>
            <person name="Nagpure N.S."/>
            <person name="Sahoo L."/>
            <person name="Das S.P."/>
            <person name="Bit A."/>
            <person name="Patnaik S."/>
            <person name="Meher P.K."/>
            <person name="Jayasankar P."/>
            <person name="Koringa P.G."/>
            <person name="Patel N.V."/>
            <person name="Hinsu A.T."/>
            <person name="Kumar R."/>
            <person name="Pandey M."/>
            <person name="Agarwal S."/>
            <person name="Srivastava S."/>
            <person name="Singh M."/>
            <person name="Iquebal M.A."/>
            <person name="Jaiswal S."/>
            <person name="Angadi U.B."/>
            <person name="Kumar N."/>
            <person name="Raza M."/>
            <person name="Shah T.M."/>
            <person name="Rai A."/>
            <person name="Jena J.K."/>
        </authorList>
    </citation>
    <scope>NUCLEOTIDE SEQUENCE [LARGE SCALE GENOMIC DNA]</scope>
    <source>
        <strain evidence="9">DASCIFA01</strain>
        <tissue evidence="9">Testis</tissue>
    </source>
</reference>
<feature type="transmembrane region" description="Helical" evidence="7">
    <location>
        <begin position="71"/>
        <end position="93"/>
    </location>
</feature>
<feature type="coiled-coil region" evidence="5">
    <location>
        <begin position="751"/>
        <end position="778"/>
    </location>
</feature>
<evidence type="ECO:0000313" key="10">
    <source>
        <dbReference type="Proteomes" id="UP000290572"/>
    </source>
</evidence>
<keyword evidence="4 7" id="KW-0472">Membrane</keyword>
<feature type="transmembrane region" description="Helical" evidence="7">
    <location>
        <begin position="433"/>
        <end position="463"/>
    </location>
</feature>
<evidence type="ECO:0000256" key="4">
    <source>
        <dbReference type="ARBA" id="ARBA00023136"/>
    </source>
</evidence>